<evidence type="ECO:0000313" key="3">
    <source>
        <dbReference type="Proteomes" id="UP000002027"/>
    </source>
</evidence>
<dbReference type="STRING" id="479434.Sthe_2523"/>
<dbReference type="InParanoid" id="D1CAZ1"/>
<accession>D1CAZ1</accession>
<keyword evidence="3" id="KW-1185">Reference proteome</keyword>
<organism evidence="2 3">
    <name type="scientific">Sphaerobacter thermophilus (strain ATCC 49802 / DSM 20745 / KCCM 41009 / NCIMB 13125 / S 6022)</name>
    <dbReference type="NCBI Taxonomy" id="479434"/>
    <lineage>
        <taxon>Bacteria</taxon>
        <taxon>Pseudomonadati</taxon>
        <taxon>Thermomicrobiota</taxon>
        <taxon>Thermomicrobia</taxon>
        <taxon>Sphaerobacterales</taxon>
        <taxon>Sphaerobacterineae</taxon>
        <taxon>Sphaerobacteraceae</taxon>
        <taxon>Sphaerobacter</taxon>
    </lineage>
</organism>
<reference evidence="2 3" key="2">
    <citation type="journal article" date="2010" name="Stand. Genomic Sci.">
        <title>Complete genome sequence of Desulfohalobium retbaense type strain (HR(100)).</title>
        <authorList>
            <person name="Spring S."/>
            <person name="Nolan M."/>
            <person name="Lapidus A."/>
            <person name="Glavina Del Rio T."/>
            <person name="Copeland A."/>
            <person name="Tice H."/>
            <person name="Cheng J.F."/>
            <person name="Lucas S."/>
            <person name="Land M."/>
            <person name="Chen F."/>
            <person name="Bruce D."/>
            <person name="Goodwin L."/>
            <person name="Pitluck S."/>
            <person name="Ivanova N."/>
            <person name="Mavromatis K."/>
            <person name="Mikhailova N."/>
            <person name="Pati A."/>
            <person name="Chen A."/>
            <person name="Palaniappan K."/>
            <person name="Hauser L."/>
            <person name="Chang Y.J."/>
            <person name="Jeffries C.D."/>
            <person name="Munk C."/>
            <person name="Kiss H."/>
            <person name="Chain P."/>
            <person name="Han C."/>
            <person name="Brettin T."/>
            <person name="Detter J.C."/>
            <person name="Schuler E."/>
            <person name="Goker M."/>
            <person name="Rohde M."/>
            <person name="Bristow J."/>
            <person name="Eisen J.A."/>
            <person name="Markowitz V."/>
            <person name="Hugenholtz P."/>
            <person name="Kyrpides N.C."/>
            <person name="Klenk H.P."/>
        </authorList>
    </citation>
    <scope>NUCLEOTIDE SEQUENCE [LARGE SCALE GENOMIC DNA]</scope>
    <source>
        <strain evidence="3">ATCC 49802 / DSM 20745 / S 6022</strain>
    </source>
</reference>
<evidence type="ECO:0000256" key="1">
    <source>
        <dbReference type="SAM" id="Phobius"/>
    </source>
</evidence>
<keyword evidence="1" id="KW-0472">Membrane</keyword>
<gene>
    <name evidence="2" type="ordered locus">Sthe_2523</name>
</gene>
<keyword evidence="1" id="KW-1133">Transmembrane helix</keyword>
<protein>
    <submittedName>
        <fullName evidence="2">Uncharacterized protein</fullName>
    </submittedName>
</protein>
<reference evidence="3" key="1">
    <citation type="submission" date="2009-11" db="EMBL/GenBank/DDBJ databases">
        <title>The complete chromosome 2 of Sphaerobacter thermophilus DSM 20745.</title>
        <authorList>
            <person name="Lucas S."/>
            <person name="Copeland A."/>
            <person name="Lapidus A."/>
            <person name="Glavina del Rio T."/>
            <person name="Dalin E."/>
            <person name="Tice H."/>
            <person name="Bruce D."/>
            <person name="Goodwin L."/>
            <person name="Pitluck S."/>
            <person name="Kyrpides N."/>
            <person name="Mavromatis K."/>
            <person name="Ivanova N."/>
            <person name="Mikhailova N."/>
            <person name="LaButti K.M."/>
            <person name="Clum A."/>
            <person name="Sun H.I."/>
            <person name="Brettin T."/>
            <person name="Detter J.C."/>
            <person name="Han C."/>
            <person name="Larimer F."/>
            <person name="Land M."/>
            <person name="Hauser L."/>
            <person name="Markowitz V."/>
            <person name="Cheng J.F."/>
            <person name="Hugenholtz P."/>
            <person name="Woyke T."/>
            <person name="Wu D."/>
            <person name="Steenblock K."/>
            <person name="Schneider S."/>
            <person name="Pukall R."/>
            <person name="Goeker M."/>
            <person name="Klenk H.P."/>
            <person name="Eisen J.A."/>
        </authorList>
    </citation>
    <scope>NUCLEOTIDE SEQUENCE [LARGE SCALE GENOMIC DNA]</scope>
    <source>
        <strain evidence="3">ATCC 49802 / DSM 20745 / S 6022</strain>
    </source>
</reference>
<name>D1CAZ1_SPHTD</name>
<dbReference type="AlphaFoldDB" id="D1CAZ1"/>
<dbReference type="eggNOG" id="COG1840">
    <property type="taxonomic scope" value="Bacteria"/>
</dbReference>
<dbReference type="EMBL" id="CP001824">
    <property type="protein sequence ID" value="ACZ39938.1"/>
    <property type="molecule type" value="Genomic_DNA"/>
</dbReference>
<dbReference type="HOGENOM" id="CLU_069135_0_0_0"/>
<proteinExistence type="predicted"/>
<keyword evidence="1" id="KW-0812">Transmembrane</keyword>
<evidence type="ECO:0000313" key="2">
    <source>
        <dbReference type="EMBL" id="ACZ39938.1"/>
    </source>
</evidence>
<dbReference type="Proteomes" id="UP000002027">
    <property type="component" value="Chromosome 2"/>
</dbReference>
<sequence length="345" mass="37967">MQRIGIRGRARVAPTALVTACGSGHSEKGVTMTPSPRRRLLPSTLLCATLVLAVSVLWSPAVAAEAPALEPGPVVNPAAPPPEVEAIFQRTWARMDRPVTEGRVNRTWIWGPGNAVTDIVEIYGDAPSGERHVRYFDKTRMEDNSWRAEQPWDVTNGLLAQELVTGVVQLGDDAFSDPREPANVVVAGDPDSPGPTYATFAKLLNEPPHPIDQPIIHTITPEGVVGTDPSLAAQNVWTAALYDTRSPVHSVPNVFWEFMTGTGLIYEDGQYVIGPYFENPIYATGYPLTEPYWTQVNVRGVPTLVLVQVFERRVLTYTPSNPDGWKVEAGNVGQHYYMWRYGQQP</sequence>
<feature type="transmembrane region" description="Helical" evidence="1">
    <location>
        <begin position="40"/>
        <end position="58"/>
    </location>
</feature>
<dbReference type="KEGG" id="sti:Sthe_2523"/>